<keyword evidence="1" id="KW-0472">Membrane</keyword>
<feature type="transmembrane region" description="Helical" evidence="1">
    <location>
        <begin position="54"/>
        <end position="71"/>
    </location>
</feature>
<sequence length="159" mass="17674">MNDAYALLKTVHILSSTLLFGTGLGTAFFFWFTHRSGQPAAIAVAARLTVRADTLFTTPAVIVQPLSGYLLMRLLGFDWHTPWLQAAAALYLLAGACWLPVVWLQWRACRLADAALRDGTALPPAYHRCMRIWFALGWPAFLAVLATFWLMVAKPPLWG</sequence>
<feature type="transmembrane region" description="Helical" evidence="1">
    <location>
        <begin position="132"/>
        <end position="152"/>
    </location>
</feature>
<accession>M4NKM4</accession>
<organism evidence="2 3">
    <name type="scientific">Rhodanobacter denitrificans</name>
    <dbReference type="NCBI Taxonomy" id="666685"/>
    <lineage>
        <taxon>Bacteria</taxon>
        <taxon>Pseudomonadati</taxon>
        <taxon>Pseudomonadota</taxon>
        <taxon>Gammaproteobacteria</taxon>
        <taxon>Lysobacterales</taxon>
        <taxon>Rhodanobacteraceae</taxon>
        <taxon>Rhodanobacter</taxon>
    </lineage>
</organism>
<dbReference type="AlphaFoldDB" id="I4WJZ4"/>
<dbReference type="InterPro" id="IPR018729">
    <property type="entry name" value="DUF2269_transmembrane"/>
</dbReference>
<dbReference type="STRING" id="666685.R2APBS1_3574"/>
<dbReference type="EMBL" id="CP003470">
    <property type="protein sequence ID" value="AGG90637.1"/>
    <property type="molecule type" value="Genomic_DNA"/>
</dbReference>
<accession>I4WJZ4</accession>
<dbReference type="eggNOG" id="COG5528">
    <property type="taxonomic scope" value="Bacteria"/>
</dbReference>
<evidence type="ECO:0000313" key="2">
    <source>
        <dbReference type="EMBL" id="AGG90637.1"/>
    </source>
</evidence>
<dbReference type="KEGG" id="rhd:R2APBS1_3574"/>
<proteinExistence type="predicted"/>
<evidence type="ECO:0000313" key="3">
    <source>
        <dbReference type="Proteomes" id="UP000011859"/>
    </source>
</evidence>
<keyword evidence="1" id="KW-0812">Transmembrane</keyword>
<dbReference type="Pfam" id="PF10027">
    <property type="entry name" value="DUF2269"/>
    <property type="match status" value="1"/>
</dbReference>
<evidence type="ECO:0000256" key="1">
    <source>
        <dbReference type="SAM" id="Phobius"/>
    </source>
</evidence>
<dbReference type="OrthoDB" id="9786302at2"/>
<name>I4WJZ4_9GAMM</name>
<feature type="transmembrane region" description="Helical" evidence="1">
    <location>
        <begin position="12"/>
        <end position="33"/>
    </location>
</feature>
<reference evidence="2 3" key="1">
    <citation type="submission" date="2012-04" db="EMBL/GenBank/DDBJ databases">
        <title>Complete genome of Rhodanobacter sp. 2APBS1.</title>
        <authorList>
            <consortium name="US DOE Joint Genome Institute"/>
            <person name="Huntemann M."/>
            <person name="Wei C.-L."/>
            <person name="Han J."/>
            <person name="Detter J.C."/>
            <person name="Han C."/>
            <person name="Tapia R."/>
            <person name="Munk A.C.C."/>
            <person name="Chen A."/>
            <person name="Krypides N."/>
            <person name="Mavromatis K."/>
            <person name="Markowitz V."/>
            <person name="Szeto E."/>
            <person name="Ivanova N."/>
            <person name="Mikhailova N."/>
            <person name="Ovchinnikova G."/>
            <person name="Pagani I."/>
            <person name="Pati A."/>
            <person name="Goodwin L."/>
            <person name="Peters L."/>
            <person name="Pitluck S."/>
            <person name="Woyke T."/>
            <person name="Prakash O."/>
            <person name="Elkins J."/>
            <person name="Brown S."/>
            <person name="Palumbo A."/>
            <person name="Hemme C."/>
            <person name="Zhou J."/>
            <person name="Watson D."/>
            <person name="Jardine P."/>
            <person name="Kostka J."/>
            <person name="Green S."/>
        </authorList>
    </citation>
    <scope>NUCLEOTIDE SEQUENCE [LARGE SCALE GENOMIC DNA]</scope>
    <source>
        <strain evidence="2 3">2APBS1</strain>
    </source>
</reference>
<dbReference type="HOGENOM" id="CLU_127159_0_0_6"/>
<feature type="transmembrane region" description="Helical" evidence="1">
    <location>
        <begin position="83"/>
        <end position="104"/>
    </location>
</feature>
<dbReference type="RefSeq" id="WP_007513714.1">
    <property type="nucleotide sequence ID" value="NC_020541.1"/>
</dbReference>
<keyword evidence="3" id="KW-1185">Reference proteome</keyword>
<dbReference type="Proteomes" id="UP000011859">
    <property type="component" value="Chromosome"/>
</dbReference>
<protein>
    <submittedName>
        <fullName evidence="2">Putative integral membrane protein</fullName>
    </submittedName>
</protein>
<gene>
    <name evidence="2" type="ORF">R2APBS1_3574</name>
</gene>
<keyword evidence="1" id="KW-1133">Transmembrane helix</keyword>
<dbReference type="PATRIC" id="fig|666685.9.peg.3300"/>